<gene>
    <name evidence="1" type="ORF">JQ619_15145</name>
</gene>
<sequence>MLGLLPPRLAFLVLVLLEIEQLRGRHLLEKAYRVHVAAMLAQEPDQTFSGLARRYFPVQSAEILLRLGADREAYDLIVQDQLAARSLDLANTMIRSLIELAEFEKAHQVASQLPLLAGPELVAHLTFLKAMLEIIAGDETCAIESMTSACQSLPSYMRPHQNMASRPARNYHPNPLDFACGSLGRLFDLCNFVGQRVTHVGRGELGIDLFARALAAQSELRSKIVPPLSAETSYVLRRLSIPLDELRVIPEEWTTQIGHLGMLDILFRMRDLGWWSGRALIVVRSNLVANRTFFRLFEGLADVVVIGETVSHAVGEELLSLQRWYGMNFNVFRLPNGEVVPWQEAGALAIMQWETEGRGHVLRDAYDRIFGATPQVQDVFRRMRKAWGMKPEDWYVCLHTRDASHYAEVDGTGQTHRNSPIETYLDAIRAVTDKGGWVIKLGGPNSPRLPSLDRTIDYALSDFRSELMDICLIRNARAFIGTTSGLTNVAISFGIPSALVNCITTDPQLWNRDVRFALKPVRLADGTMLTQAQLTTAPWRWRLFDAGVLDRNGAHPQNNTADEIRAVAEEVVDLASGRHVNGGSQRLLARWQEQLPTPHYYGTSRISAYYLSKYEAALL</sequence>
<evidence type="ECO:0000313" key="1">
    <source>
        <dbReference type="EMBL" id="MBR1137108.1"/>
    </source>
</evidence>
<name>A0ABS5G779_9BRAD</name>
<keyword evidence="2" id="KW-1185">Reference proteome</keyword>
<reference evidence="2" key="1">
    <citation type="journal article" date="2021" name="ISME J.">
        <title>Evolutionary origin and ecological implication of a unique nif island in free-living Bradyrhizobium lineages.</title>
        <authorList>
            <person name="Tao J."/>
        </authorList>
    </citation>
    <scope>NUCLEOTIDE SEQUENCE [LARGE SCALE GENOMIC DNA]</scope>
    <source>
        <strain evidence="2">SZCCT0094</strain>
    </source>
</reference>
<accession>A0ABS5G779</accession>
<protein>
    <submittedName>
        <fullName evidence="1">TIGR04372 family glycosyltransferase</fullName>
    </submittedName>
</protein>
<organism evidence="1 2">
    <name type="scientific">Bradyrhizobium denitrificans</name>
    <dbReference type="NCBI Taxonomy" id="2734912"/>
    <lineage>
        <taxon>Bacteria</taxon>
        <taxon>Pseudomonadati</taxon>
        <taxon>Pseudomonadota</taxon>
        <taxon>Alphaproteobacteria</taxon>
        <taxon>Hyphomicrobiales</taxon>
        <taxon>Nitrobacteraceae</taxon>
        <taxon>Bradyrhizobium</taxon>
    </lineage>
</organism>
<proteinExistence type="predicted"/>
<evidence type="ECO:0000313" key="2">
    <source>
        <dbReference type="Proteomes" id="UP001314635"/>
    </source>
</evidence>
<dbReference type="Proteomes" id="UP001314635">
    <property type="component" value="Unassembled WGS sequence"/>
</dbReference>
<dbReference type="EMBL" id="JAFCLK010000013">
    <property type="protein sequence ID" value="MBR1137108.1"/>
    <property type="molecule type" value="Genomic_DNA"/>
</dbReference>
<comment type="caution">
    <text evidence="1">The sequence shown here is derived from an EMBL/GenBank/DDBJ whole genome shotgun (WGS) entry which is preliminary data.</text>
</comment>
<dbReference type="NCBIfam" id="TIGR04372">
    <property type="entry name" value="glycosyl_04372"/>
    <property type="match status" value="1"/>
</dbReference>
<dbReference type="InterPro" id="IPR030808">
    <property type="entry name" value="Glycosyl_04372"/>
</dbReference>
<dbReference type="SUPFAM" id="SSF53756">
    <property type="entry name" value="UDP-Glycosyltransferase/glycogen phosphorylase"/>
    <property type="match status" value="1"/>
</dbReference>